<protein>
    <submittedName>
        <fullName evidence="4">SDR family oxidoreductase</fullName>
    </submittedName>
</protein>
<dbReference type="EMBL" id="JBHSQI010000002">
    <property type="protein sequence ID" value="MFC6153007.1"/>
    <property type="molecule type" value="Genomic_DNA"/>
</dbReference>
<proteinExistence type="inferred from homology"/>
<evidence type="ECO:0000256" key="1">
    <source>
        <dbReference type="ARBA" id="ARBA00006484"/>
    </source>
</evidence>
<reference evidence="5" key="1">
    <citation type="journal article" date="2019" name="Int. J. Syst. Evol. Microbiol.">
        <title>The Global Catalogue of Microorganisms (GCM) 10K type strain sequencing project: providing services to taxonomists for standard genome sequencing and annotation.</title>
        <authorList>
            <consortium name="The Broad Institute Genomics Platform"/>
            <consortium name="The Broad Institute Genome Sequencing Center for Infectious Disease"/>
            <person name="Wu L."/>
            <person name="Ma J."/>
        </authorList>
    </citation>
    <scope>NUCLEOTIDE SEQUENCE [LARGE SCALE GENOMIC DNA]</scope>
    <source>
        <strain evidence="5">DFY28</strain>
    </source>
</reference>
<dbReference type="Proteomes" id="UP001596098">
    <property type="component" value="Unassembled WGS sequence"/>
</dbReference>
<evidence type="ECO:0000256" key="2">
    <source>
        <dbReference type="ARBA" id="ARBA00023002"/>
    </source>
</evidence>
<dbReference type="PRINTS" id="PR00080">
    <property type="entry name" value="SDRFAMILY"/>
</dbReference>
<keyword evidence="2" id="KW-0560">Oxidoreductase</keyword>
<dbReference type="RefSeq" id="WP_128219378.1">
    <property type="nucleotide sequence ID" value="NZ_CP034929.1"/>
</dbReference>
<dbReference type="InterPro" id="IPR002347">
    <property type="entry name" value="SDR_fam"/>
</dbReference>
<sequence length="274" mass="28684">MPQEIDLATLSVAVTGAGRGIGAATARALRDAGARVVISDIDEEALAETAGVLGVSSYPLDVTDAAQWEAFAEFAGEIDVLVNNAGIMPVGNFLDENPATTRAVFEINSLGPVHGARAFLPGMIRRRRGQVVNVASAVGRVALAGGATYSASKHAVVGFSEALREEVAPHGVNVSMVLPVIVQTDLSQGVASTRGVPEQAPEDVAAVILDVMRHPVAEAWVPRWGQPVARVSMVLPRWLQSLARKALKADSVLTGANVSVRTPYENEVRVRAGA</sequence>
<dbReference type="InterPro" id="IPR020904">
    <property type="entry name" value="Sc_DH/Rdtase_CS"/>
</dbReference>
<dbReference type="PANTHER" id="PTHR44196:SF1">
    <property type="entry name" value="DEHYDROGENASE_REDUCTASE SDR FAMILY MEMBER 7B"/>
    <property type="match status" value="1"/>
</dbReference>
<dbReference type="InterPro" id="IPR036291">
    <property type="entry name" value="NAD(P)-bd_dom_sf"/>
</dbReference>
<dbReference type="SUPFAM" id="SSF51735">
    <property type="entry name" value="NAD(P)-binding Rossmann-fold domains"/>
    <property type="match status" value="1"/>
</dbReference>
<dbReference type="PANTHER" id="PTHR44196">
    <property type="entry name" value="DEHYDROGENASE/REDUCTASE SDR FAMILY MEMBER 7B"/>
    <property type="match status" value="1"/>
</dbReference>
<dbReference type="Pfam" id="PF00106">
    <property type="entry name" value="adh_short"/>
    <property type="match status" value="1"/>
</dbReference>
<dbReference type="PROSITE" id="PS00061">
    <property type="entry name" value="ADH_SHORT"/>
    <property type="match status" value="1"/>
</dbReference>
<comment type="similarity">
    <text evidence="1 3">Belongs to the short-chain dehydrogenases/reductases (SDR) family.</text>
</comment>
<name>A0ABW1QU24_9ACTN</name>
<dbReference type="PRINTS" id="PR00081">
    <property type="entry name" value="GDHRDH"/>
</dbReference>
<dbReference type="NCBIfam" id="NF005878">
    <property type="entry name" value="PRK07825.1"/>
    <property type="match status" value="1"/>
</dbReference>
<keyword evidence="5" id="KW-1185">Reference proteome</keyword>
<organism evidence="4 5">
    <name type="scientific">Nocardioides yefusunii</name>
    <dbReference type="NCBI Taxonomy" id="2500546"/>
    <lineage>
        <taxon>Bacteria</taxon>
        <taxon>Bacillati</taxon>
        <taxon>Actinomycetota</taxon>
        <taxon>Actinomycetes</taxon>
        <taxon>Propionibacteriales</taxon>
        <taxon>Nocardioidaceae</taxon>
        <taxon>Nocardioides</taxon>
    </lineage>
</organism>
<dbReference type="CDD" id="cd05233">
    <property type="entry name" value="SDR_c"/>
    <property type="match status" value="1"/>
</dbReference>
<evidence type="ECO:0000313" key="5">
    <source>
        <dbReference type="Proteomes" id="UP001596098"/>
    </source>
</evidence>
<evidence type="ECO:0000313" key="4">
    <source>
        <dbReference type="EMBL" id="MFC6153007.1"/>
    </source>
</evidence>
<gene>
    <name evidence="4" type="ORF">ACFPWU_04945</name>
</gene>
<evidence type="ECO:0000256" key="3">
    <source>
        <dbReference type="RuleBase" id="RU000363"/>
    </source>
</evidence>
<accession>A0ABW1QU24</accession>
<dbReference type="Gene3D" id="3.40.50.720">
    <property type="entry name" value="NAD(P)-binding Rossmann-like Domain"/>
    <property type="match status" value="1"/>
</dbReference>
<comment type="caution">
    <text evidence="4">The sequence shown here is derived from an EMBL/GenBank/DDBJ whole genome shotgun (WGS) entry which is preliminary data.</text>
</comment>